<feature type="transmembrane region" description="Helical" evidence="11">
    <location>
        <begin position="191"/>
        <end position="214"/>
    </location>
</feature>
<evidence type="ECO:0000256" key="3">
    <source>
        <dbReference type="ARBA" id="ARBA00022692"/>
    </source>
</evidence>
<evidence type="ECO:0000256" key="8">
    <source>
        <dbReference type="ARBA" id="ARBA00023224"/>
    </source>
</evidence>
<feature type="transmembrane region" description="Helical" evidence="11">
    <location>
        <begin position="136"/>
        <end position="156"/>
    </location>
</feature>
<feature type="compositionally biased region" description="Low complexity" evidence="10">
    <location>
        <begin position="237"/>
        <end position="250"/>
    </location>
</feature>
<dbReference type="InterPro" id="IPR017452">
    <property type="entry name" value="GPCR_Rhodpsn_7TM"/>
</dbReference>
<evidence type="ECO:0000256" key="1">
    <source>
        <dbReference type="ARBA" id="ARBA00004141"/>
    </source>
</evidence>
<feature type="region of interest" description="Disordered" evidence="10">
    <location>
        <begin position="237"/>
        <end position="263"/>
    </location>
</feature>
<feature type="transmembrane region" description="Helical" evidence="11">
    <location>
        <begin position="94"/>
        <end position="115"/>
    </location>
</feature>
<evidence type="ECO:0000313" key="13">
    <source>
        <dbReference type="Proteomes" id="UP000829291"/>
    </source>
</evidence>
<proteinExistence type="inferred from homology"/>
<dbReference type="Proteomes" id="UP000829291">
    <property type="component" value="Chromosome 1"/>
</dbReference>
<evidence type="ECO:0000256" key="4">
    <source>
        <dbReference type="ARBA" id="ARBA00022989"/>
    </source>
</evidence>
<sequence>MNESDLSMYSFGARIGYQIVIWPIVVIGTFGNLSVLWRVSFGIGINSPLKPMYRGVLLSLALSDLLLLATSGYNTLSGFIHPNILWTLPDWACSVLPCLQTTAALSSSLALAAVAADRYRAIKPTYPPPTGPTWPIVTLLIFFIWGISIGATYPVLKLYATGTLIVLTDVSYYRASLCLTTDRSKAAVTYVAMYVAIFLPLAIAFLSVHLLLALKIWRRRRRGDKLNLATSSESQFTETSTATTSATMTSPVTLRRPMSSPPFAHRNKRTVKVVLALILVFIVCRLPMWTFAVIKLYITLSGRIWWHVQAVVTTLSLFNTAANPFMYAFINEALSTVAWVRSWCTKADDANVTTVNREKMKSNMNSIKVPRGPYSP</sequence>
<keyword evidence="4 11" id="KW-1133">Transmembrane helix</keyword>
<dbReference type="AlphaFoldDB" id="A0A6J0BY41"/>
<feature type="transmembrane region" description="Helical" evidence="11">
    <location>
        <begin position="304"/>
        <end position="322"/>
    </location>
</feature>
<evidence type="ECO:0000256" key="5">
    <source>
        <dbReference type="ARBA" id="ARBA00023040"/>
    </source>
</evidence>
<reference evidence="14" key="1">
    <citation type="submission" date="2025-08" db="UniProtKB">
        <authorList>
            <consortium name="RefSeq"/>
        </authorList>
    </citation>
    <scope>IDENTIFICATION</scope>
    <source>
        <tissue evidence="14">Thorax and Abdomen</tissue>
    </source>
</reference>
<dbReference type="PROSITE" id="PS50262">
    <property type="entry name" value="G_PROTEIN_RECEP_F1_2"/>
    <property type="match status" value="1"/>
</dbReference>
<evidence type="ECO:0000313" key="14">
    <source>
        <dbReference type="RefSeq" id="XP_015519876.1"/>
    </source>
</evidence>
<dbReference type="SUPFAM" id="SSF81321">
    <property type="entry name" value="Family A G protein-coupled receptor-like"/>
    <property type="match status" value="1"/>
</dbReference>
<evidence type="ECO:0000256" key="10">
    <source>
        <dbReference type="SAM" id="MobiDB-lite"/>
    </source>
</evidence>
<keyword evidence="5 9" id="KW-0297">G-protein coupled receptor</keyword>
<dbReference type="PANTHER" id="PTHR45695:SF27">
    <property type="entry name" value="PROLACTIN-RELEASING PEPTIDE RECEPTOR"/>
    <property type="match status" value="1"/>
</dbReference>
<keyword evidence="6 11" id="KW-0472">Membrane</keyword>
<dbReference type="RefSeq" id="XP_015519876.1">
    <property type="nucleotide sequence ID" value="XM_015664390.2"/>
</dbReference>
<dbReference type="KEGG" id="nlo:107224366"/>
<keyword evidence="13" id="KW-1185">Reference proteome</keyword>
<dbReference type="InterPro" id="IPR000276">
    <property type="entry name" value="GPCR_Rhodpsn"/>
</dbReference>
<dbReference type="PRINTS" id="PR00237">
    <property type="entry name" value="GPCRRHODOPSN"/>
</dbReference>
<keyword evidence="8 9" id="KW-0807">Transducer</keyword>
<feature type="transmembrane region" description="Helical" evidence="11">
    <location>
        <begin position="273"/>
        <end position="298"/>
    </location>
</feature>
<dbReference type="GeneID" id="107224366"/>
<dbReference type="GO" id="GO:0005886">
    <property type="term" value="C:plasma membrane"/>
    <property type="evidence" value="ECO:0007669"/>
    <property type="project" value="TreeGrafter"/>
</dbReference>
<accession>A0A6J0BY41</accession>
<organism evidence="14">
    <name type="scientific">Neodiprion lecontei</name>
    <name type="common">Redheaded pine sawfly</name>
    <dbReference type="NCBI Taxonomy" id="441921"/>
    <lineage>
        <taxon>Eukaryota</taxon>
        <taxon>Metazoa</taxon>
        <taxon>Ecdysozoa</taxon>
        <taxon>Arthropoda</taxon>
        <taxon>Hexapoda</taxon>
        <taxon>Insecta</taxon>
        <taxon>Pterygota</taxon>
        <taxon>Neoptera</taxon>
        <taxon>Endopterygota</taxon>
        <taxon>Hymenoptera</taxon>
        <taxon>Tenthredinoidea</taxon>
        <taxon>Diprionidae</taxon>
        <taxon>Diprioninae</taxon>
        <taxon>Neodiprion</taxon>
    </lineage>
</organism>
<evidence type="ECO:0000256" key="6">
    <source>
        <dbReference type="ARBA" id="ARBA00023136"/>
    </source>
</evidence>
<protein>
    <submittedName>
        <fullName evidence="14">Galanin-like G-protein coupled receptor npr-9</fullName>
    </submittedName>
</protein>
<gene>
    <name evidence="14" type="primary">LOC107224366</name>
</gene>
<comment type="subcellular location">
    <subcellularLocation>
        <location evidence="1">Membrane</location>
        <topology evidence="1">Multi-pass membrane protein</topology>
    </subcellularLocation>
</comment>
<keyword evidence="7 9" id="KW-0675">Receptor</keyword>
<feature type="transmembrane region" description="Helical" evidence="11">
    <location>
        <begin position="53"/>
        <end position="74"/>
    </location>
</feature>
<dbReference type="OrthoDB" id="5957382at2759"/>
<dbReference type="InParanoid" id="A0A6J0BY41"/>
<dbReference type="Pfam" id="PF00001">
    <property type="entry name" value="7tm_1"/>
    <property type="match status" value="1"/>
</dbReference>
<evidence type="ECO:0000256" key="11">
    <source>
        <dbReference type="SAM" id="Phobius"/>
    </source>
</evidence>
<evidence type="ECO:0000256" key="2">
    <source>
        <dbReference type="ARBA" id="ARBA00010663"/>
    </source>
</evidence>
<comment type="similarity">
    <text evidence="2 9">Belongs to the G-protein coupled receptor 1 family.</text>
</comment>
<dbReference type="CDD" id="cd00637">
    <property type="entry name" value="7tm_classA_rhodopsin-like"/>
    <property type="match status" value="1"/>
</dbReference>
<dbReference type="PANTHER" id="PTHR45695">
    <property type="entry name" value="LEUCOKININ RECEPTOR-RELATED"/>
    <property type="match status" value="1"/>
</dbReference>
<name>A0A6J0BY41_NEOLC</name>
<feature type="domain" description="G-protein coupled receptors family 1 profile" evidence="12">
    <location>
        <begin position="31"/>
        <end position="327"/>
    </location>
</feature>
<dbReference type="GO" id="GO:0004930">
    <property type="term" value="F:G protein-coupled receptor activity"/>
    <property type="evidence" value="ECO:0007669"/>
    <property type="project" value="UniProtKB-KW"/>
</dbReference>
<dbReference type="FunCoup" id="A0A6J0BY41">
    <property type="interactions" value="1"/>
</dbReference>
<evidence type="ECO:0000256" key="9">
    <source>
        <dbReference type="RuleBase" id="RU000688"/>
    </source>
</evidence>
<dbReference type="PROSITE" id="PS00237">
    <property type="entry name" value="G_PROTEIN_RECEP_F1_1"/>
    <property type="match status" value="1"/>
</dbReference>
<feature type="transmembrane region" description="Helical" evidence="11">
    <location>
        <begin position="20"/>
        <end position="41"/>
    </location>
</feature>
<keyword evidence="3 9" id="KW-0812">Transmembrane</keyword>
<dbReference type="Gene3D" id="1.20.1070.10">
    <property type="entry name" value="Rhodopsin 7-helix transmembrane proteins"/>
    <property type="match status" value="1"/>
</dbReference>
<evidence type="ECO:0000259" key="12">
    <source>
        <dbReference type="PROSITE" id="PS50262"/>
    </source>
</evidence>
<evidence type="ECO:0000256" key="7">
    <source>
        <dbReference type="ARBA" id="ARBA00023170"/>
    </source>
</evidence>